<comment type="similarity">
    <text evidence="2 6">Belongs to the group II decarboxylase family.</text>
</comment>
<dbReference type="EMBL" id="BAAADG010000018">
    <property type="protein sequence ID" value="GAA0233909.1"/>
    <property type="molecule type" value="Genomic_DNA"/>
</dbReference>
<evidence type="ECO:0000313" key="9">
    <source>
        <dbReference type="Proteomes" id="UP001501476"/>
    </source>
</evidence>
<feature type="compositionally biased region" description="Polar residues" evidence="7">
    <location>
        <begin position="11"/>
        <end position="23"/>
    </location>
</feature>
<evidence type="ECO:0000256" key="6">
    <source>
        <dbReference type="RuleBase" id="RU000382"/>
    </source>
</evidence>
<dbReference type="InterPro" id="IPR015421">
    <property type="entry name" value="PyrdxlP-dep_Trfase_major"/>
</dbReference>
<comment type="caution">
    <text evidence="8">The sequence shown here is derived from an EMBL/GenBank/DDBJ whole genome shotgun (WGS) entry which is preliminary data.</text>
</comment>
<evidence type="ECO:0000256" key="4">
    <source>
        <dbReference type="ARBA" id="ARBA00022898"/>
    </source>
</evidence>
<evidence type="ECO:0000313" key="8">
    <source>
        <dbReference type="EMBL" id="GAA0233909.1"/>
    </source>
</evidence>
<sequence>MKHNYDAEDGINQTAQAGNARENLSSDISYQDLVEEASRYQNACWAAHMTPDLAPYSQLGMQLALHHHGNLLSPELYPKLKQAETELRYTLAEEFGFTYTQFTHGGTFSNLQALWQARKQSDTNKNVIYGSEACHYSIAKACDILGITFEVIECNERQQIHLASLEEKCAETAPLAIIANMGTTATGAMDPIEEITAIAAKYDSWLHVDGAWGGFMLLQANELKQLISKVDSLSFDPHKALFQPRPCSLLFSHQAPELMSAIDYLSEPPEMTIGGSYGGEVFLPLWLNWKLLGKTWFIEKMAYRLAQAAHFTEALEQAKCKVINHGTGIVCFKLNQDHDLTSLIKNGTISTIKLNQTLYYRVVFAGLDTSADNILRVLRPFL</sequence>
<dbReference type="InterPro" id="IPR015424">
    <property type="entry name" value="PyrdxlP-dep_Trfase"/>
</dbReference>
<comment type="cofactor">
    <cofactor evidence="1 6">
        <name>pyridoxal 5'-phosphate</name>
        <dbReference type="ChEBI" id="CHEBI:597326"/>
    </cofactor>
</comment>
<name>A0ABN0U037_9GAMM</name>
<proteinExistence type="inferred from homology"/>
<evidence type="ECO:0000256" key="7">
    <source>
        <dbReference type="SAM" id="MobiDB-lite"/>
    </source>
</evidence>
<dbReference type="PANTHER" id="PTHR45677:SF8">
    <property type="entry name" value="CYSTEINE SULFINIC ACID DECARBOXYLASE"/>
    <property type="match status" value="1"/>
</dbReference>
<dbReference type="Proteomes" id="UP001501476">
    <property type="component" value="Unassembled WGS sequence"/>
</dbReference>
<keyword evidence="4 6" id="KW-0663">Pyridoxal phosphate</keyword>
<keyword evidence="5 6" id="KW-0456">Lyase</keyword>
<keyword evidence="9" id="KW-1185">Reference proteome</keyword>
<evidence type="ECO:0000256" key="2">
    <source>
        <dbReference type="ARBA" id="ARBA00009533"/>
    </source>
</evidence>
<dbReference type="SUPFAM" id="SSF53383">
    <property type="entry name" value="PLP-dependent transferases"/>
    <property type="match status" value="1"/>
</dbReference>
<dbReference type="Pfam" id="PF00282">
    <property type="entry name" value="Pyridoxal_deC"/>
    <property type="match status" value="1"/>
</dbReference>
<reference evidence="8 9" key="1">
    <citation type="journal article" date="2019" name="Int. J. Syst. Evol. Microbiol.">
        <title>The Global Catalogue of Microorganisms (GCM) 10K type strain sequencing project: providing services to taxonomists for standard genome sequencing and annotation.</title>
        <authorList>
            <consortium name="The Broad Institute Genomics Platform"/>
            <consortium name="The Broad Institute Genome Sequencing Center for Infectious Disease"/>
            <person name="Wu L."/>
            <person name="Ma J."/>
        </authorList>
    </citation>
    <scope>NUCLEOTIDE SEQUENCE [LARGE SCALE GENOMIC DNA]</scope>
    <source>
        <strain evidence="8 9">JCM 6886</strain>
    </source>
</reference>
<gene>
    <name evidence="8" type="ORF">GCM10008964_26540</name>
</gene>
<protein>
    <submittedName>
        <fullName evidence="8">Pyridoxal-dependent decarboxylase</fullName>
    </submittedName>
</protein>
<dbReference type="PANTHER" id="PTHR45677">
    <property type="entry name" value="GLUTAMATE DECARBOXYLASE-RELATED"/>
    <property type="match status" value="1"/>
</dbReference>
<keyword evidence="3" id="KW-0210">Decarboxylase</keyword>
<accession>A0ABN0U037</accession>
<dbReference type="Gene3D" id="3.40.640.10">
    <property type="entry name" value="Type I PLP-dependent aspartate aminotransferase-like (Major domain)"/>
    <property type="match status" value="1"/>
</dbReference>
<dbReference type="InterPro" id="IPR002129">
    <property type="entry name" value="PyrdxlP-dep_de-COase"/>
</dbReference>
<dbReference type="RefSeq" id="WP_286303501.1">
    <property type="nucleotide sequence ID" value="NZ_AP027741.1"/>
</dbReference>
<evidence type="ECO:0000256" key="3">
    <source>
        <dbReference type="ARBA" id="ARBA00022793"/>
    </source>
</evidence>
<organism evidence="8 9">
    <name type="scientific">Methylophaga marina</name>
    <dbReference type="NCBI Taxonomy" id="45495"/>
    <lineage>
        <taxon>Bacteria</taxon>
        <taxon>Pseudomonadati</taxon>
        <taxon>Pseudomonadota</taxon>
        <taxon>Gammaproteobacteria</taxon>
        <taxon>Thiotrichales</taxon>
        <taxon>Piscirickettsiaceae</taxon>
        <taxon>Methylophaga</taxon>
    </lineage>
</organism>
<evidence type="ECO:0000256" key="5">
    <source>
        <dbReference type="ARBA" id="ARBA00023239"/>
    </source>
</evidence>
<feature type="region of interest" description="Disordered" evidence="7">
    <location>
        <begin position="1"/>
        <end position="23"/>
    </location>
</feature>
<evidence type="ECO:0000256" key="1">
    <source>
        <dbReference type="ARBA" id="ARBA00001933"/>
    </source>
</evidence>